<protein>
    <submittedName>
        <fullName evidence="2">Uncharacterized protein</fullName>
    </submittedName>
</protein>
<name>A0A9J6HD45_HAELO</name>
<feature type="coiled-coil region" evidence="1">
    <location>
        <begin position="47"/>
        <end position="81"/>
    </location>
</feature>
<accession>A0A9J6HD45</accession>
<keyword evidence="3" id="KW-1185">Reference proteome</keyword>
<reference evidence="2 3" key="1">
    <citation type="journal article" date="2020" name="Cell">
        <title>Large-Scale Comparative Analyses of Tick Genomes Elucidate Their Genetic Diversity and Vector Capacities.</title>
        <authorList>
            <consortium name="Tick Genome and Microbiome Consortium (TIGMIC)"/>
            <person name="Jia N."/>
            <person name="Wang J."/>
            <person name="Shi W."/>
            <person name="Du L."/>
            <person name="Sun Y."/>
            <person name="Zhan W."/>
            <person name="Jiang J.F."/>
            <person name="Wang Q."/>
            <person name="Zhang B."/>
            <person name="Ji P."/>
            <person name="Bell-Sakyi L."/>
            <person name="Cui X.M."/>
            <person name="Yuan T.T."/>
            <person name="Jiang B.G."/>
            <person name="Yang W.F."/>
            <person name="Lam T.T."/>
            <person name="Chang Q.C."/>
            <person name="Ding S.J."/>
            <person name="Wang X.J."/>
            <person name="Zhu J.G."/>
            <person name="Ruan X.D."/>
            <person name="Zhao L."/>
            <person name="Wei J.T."/>
            <person name="Ye R.Z."/>
            <person name="Que T.C."/>
            <person name="Du C.H."/>
            <person name="Zhou Y.H."/>
            <person name="Cheng J.X."/>
            <person name="Dai P.F."/>
            <person name="Guo W.B."/>
            <person name="Han X.H."/>
            <person name="Huang E.J."/>
            <person name="Li L.F."/>
            <person name="Wei W."/>
            <person name="Gao Y.C."/>
            <person name="Liu J.Z."/>
            <person name="Shao H.Z."/>
            <person name="Wang X."/>
            <person name="Wang C.C."/>
            <person name="Yang T.C."/>
            <person name="Huo Q.B."/>
            <person name="Li W."/>
            <person name="Chen H.Y."/>
            <person name="Chen S.E."/>
            <person name="Zhou L.G."/>
            <person name="Ni X.B."/>
            <person name="Tian J.H."/>
            <person name="Sheng Y."/>
            <person name="Liu T."/>
            <person name="Pan Y.S."/>
            <person name="Xia L.Y."/>
            <person name="Li J."/>
            <person name="Zhao F."/>
            <person name="Cao W.C."/>
        </authorList>
    </citation>
    <scope>NUCLEOTIDE SEQUENCE [LARGE SCALE GENOMIC DNA]</scope>
    <source>
        <strain evidence="2">HaeL-2018</strain>
    </source>
</reference>
<sequence>MGQKTDKFLRATQSNIDVQHNRTLLPLLCFKLFFCVPEQEAVRSDQLVRAIELLAGSQERLAQAQERLADAQAQQTTVLQQVLQELRDSRQPPQTSSTRNGKKGACVNAKAQDACCLPRTFINWQYDE</sequence>
<dbReference type="VEuPathDB" id="VectorBase:HLOH_060831"/>
<gene>
    <name evidence="2" type="ORF">HPB48_027105</name>
</gene>
<dbReference type="AlphaFoldDB" id="A0A9J6HD45"/>
<proteinExistence type="predicted"/>
<dbReference type="Proteomes" id="UP000821853">
    <property type="component" value="Unassembled WGS sequence"/>
</dbReference>
<dbReference type="EMBL" id="JABSTR010003809">
    <property type="protein sequence ID" value="KAH9385066.1"/>
    <property type="molecule type" value="Genomic_DNA"/>
</dbReference>
<evidence type="ECO:0000256" key="1">
    <source>
        <dbReference type="SAM" id="Coils"/>
    </source>
</evidence>
<comment type="caution">
    <text evidence="2">The sequence shown here is derived from an EMBL/GenBank/DDBJ whole genome shotgun (WGS) entry which is preliminary data.</text>
</comment>
<keyword evidence="1" id="KW-0175">Coiled coil</keyword>
<organism evidence="2 3">
    <name type="scientific">Haemaphysalis longicornis</name>
    <name type="common">Bush tick</name>
    <dbReference type="NCBI Taxonomy" id="44386"/>
    <lineage>
        <taxon>Eukaryota</taxon>
        <taxon>Metazoa</taxon>
        <taxon>Ecdysozoa</taxon>
        <taxon>Arthropoda</taxon>
        <taxon>Chelicerata</taxon>
        <taxon>Arachnida</taxon>
        <taxon>Acari</taxon>
        <taxon>Parasitiformes</taxon>
        <taxon>Ixodida</taxon>
        <taxon>Ixodoidea</taxon>
        <taxon>Ixodidae</taxon>
        <taxon>Haemaphysalinae</taxon>
        <taxon>Haemaphysalis</taxon>
    </lineage>
</organism>
<evidence type="ECO:0000313" key="3">
    <source>
        <dbReference type="Proteomes" id="UP000821853"/>
    </source>
</evidence>
<evidence type="ECO:0000313" key="2">
    <source>
        <dbReference type="EMBL" id="KAH9385066.1"/>
    </source>
</evidence>